<dbReference type="Proteomes" id="UP000030641">
    <property type="component" value="Unassembled WGS sequence"/>
</dbReference>
<dbReference type="InParanoid" id="A0A074YVZ2"/>
<feature type="compositionally biased region" description="Acidic residues" evidence="1">
    <location>
        <begin position="61"/>
        <end position="74"/>
    </location>
</feature>
<evidence type="ECO:0000256" key="1">
    <source>
        <dbReference type="SAM" id="MobiDB-lite"/>
    </source>
</evidence>
<dbReference type="GeneID" id="25372127"/>
<feature type="region of interest" description="Disordered" evidence="1">
    <location>
        <begin position="57"/>
        <end position="78"/>
    </location>
</feature>
<dbReference type="HOGENOM" id="CLU_1570327_0_0_1"/>
<dbReference type="EMBL" id="KL584783">
    <property type="protein sequence ID" value="KEQ91031.1"/>
    <property type="molecule type" value="Genomic_DNA"/>
</dbReference>
<sequence length="170" mass="19200">MVQWTSWAFRDGAKMEDNAAYGITQSIARDASASETLQTYINLNSVHLEVLRLYDKTSSDEEKESDDEETDSDDNQANCDYEALLEDTLDIAGIKESRSLPEFHPTSAILRTYLQLAVVIVHEFAHAFNIAYYVRQPGEIHVEPWVAGDRLNELGWALIHNILAGNPRDT</sequence>
<reference evidence="2 3" key="1">
    <citation type="journal article" date="2014" name="BMC Genomics">
        <title>Genome sequencing of four Aureobasidium pullulans varieties: biotechnological potential, stress tolerance, and description of new species.</title>
        <authorList>
            <person name="Gostin Ar C."/>
            <person name="Ohm R.A."/>
            <person name="Kogej T."/>
            <person name="Sonjak S."/>
            <person name="Turk M."/>
            <person name="Zajc J."/>
            <person name="Zalar P."/>
            <person name="Grube M."/>
            <person name="Sun H."/>
            <person name="Han J."/>
            <person name="Sharma A."/>
            <person name="Chiniquy J."/>
            <person name="Ngan C.Y."/>
            <person name="Lipzen A."/>
            <person name="Barry K."/>
            <person name="Grigoriev I.V."/>
            <person name="Gunde-Cimerman N."/>
        </authorList>
    </citation>
    <scope>NUCLEOTIDE SEQUENCE [LARGE SCALE GENOMIC DNA]</scope>
    <source>
        <strain evidence="2 3">EXF-2481</strain>
    </source>
</reference>
<dbReference type="RefSeq" id="XP_013339448.1">
    <property type="nucleotide sequence ID" value="XM_013483994.1"/>
</dbReference>
<proteinExistence type="predicted"/>
<protein>
    <submittedName>
        <fullName evidence="2">Uncharacterized protein</fullName>
    </submittedName>
</protein>
<evidence type="ECO:0000313" key="2">
    <source>
        <dbReference type="EMBL" id="KEQ91031.1"/>
    </source>
</evidence>
<gene>
    <name evidence="2" type="ORF">AUEXF2481DRAFT_8986</name>
</gene>
<dbReference type="OrthoDB" id="10254945at2759"/>
<name>A0A074YVZ2_AURSE</name>
<organism evidence="2 3">
    <name type="scientific">Aureobasidium subglaciale (strain EXF-2481)</name>
    <name type="common">Aureobasidium pullulans var. subglaciale</name>
    <dbReference type="NCBI Taxonomy" id="1043005"/>
    <lineage>
        <taxon>Eukaryota</taxon>
        <taxon>Fungi</taxon>
        <taxon>Dikarya</taxon>
        <taxon>Ascomycota</taxon>
        <taxon>Pezizomycotina</taxon>
        <taxon>Dothideomycetes</taxon>
        <taxon>Dothideomycetidae</taxon>
        <taxon>Dothideales</taxon>
        <taxon>Saccotheciaceae</taxon>
        <taxon>Aureobasidium</taxon>
    </lineage>
</organism>
<dbReference type="AlphaFoldDB" id="A0A074YVZ2"/>
<evidence type="ECO:0000313" key="3">
    <source>
        <dbReference type="Proteomes" id="UP000030641"/>
    </source>
</evidence>
<accession>A0A074YVZ2</accession>
<keyword evidence="3" id="KW-1185">Reference proteome</keyword>